<feature type="region of interest" description="Disordered" evidence="9">
    <location>
        <begin position="844"/>
        <end position="867"/>
    </location>
</feature>
<evidence type="ECO:0000256" key="1">
    <source>
        <dbReference type="ARBA" id="ARBA00004245"/>
    </source>
</evidence>
<evidence type="ECO:0000256" key="5">
    <source>
        <dbReference type="ARBA" id="ARBA00023212"/>
    </source>
</evidence>
<protein>
    <recommendedName>
        <fullName evidence="7">Kinesin-like protein</fullName>
    </recommendedName>
</protein>
<dbReference type="Pfam" id="PF00225">
    <property type="entry name" value="Kinesin"/>
    <property type="match status" value="1"/>
</dbReference>
<accession>A0A1S3ADZ1</accession>
<dbReference type="GeneID" id="103122904"/>
<sequence length="895" mass="102498">MAITEEDLCHHMKVVVRVRPENTKEKATGFHKVVQVVDNHILVFDPKQEELSFFHGKRTLNRDIAKKQNKDLKFVFDAVFDETSSQLEVFEHTTKPILNSFLNGYNCTVLAYGATGAGKTHTMLGSAAEPGVMYLTMVELYKSMDEIKEEKVCSTAVSYLEVYNEQIRDLLVNSGPLAVREDAQKGVVIQGLTLHQPKSSEEILQLLDNGNKNRTQHPTDMNATSSRSHAVFQIYLRQQDKTASINQNIRVAKMSLIDLAGSERASTAKTKGTRFIEGTNINRSLLALGNVINTLADTKRKNQHIPYRNSKLTRLLKDSLGGNCQTIMIAAVSPSSMFYDDTYNTLKYANRAKDIKSSLKSNVLNLNNHITQYVKICNEQKQEILMLKEKLKAYEEMKAFTDENKAQLVISNPQKKEIERFQEILNCLFQNREEIRQEYLKLEMLLKENELKSFYQQQCHKQIEMLCSEDKLEKATCKRDHRLAMLKTRCCYLEKKREEELKQLDDNTNWLHRLKKEMELLGQEGHIPKELSNDLHCHHLQLQNTDLMTQIKHMKDLACLQEQQHRQTEAVLNALLPVLRKQYCALKEAGLANIAFESDFKEIEHLVERKKVVVWADQTTEKTKQSELPEISTLMTFPQLGPVQSIPCTSSSESNLFNIPPQKRTRRKLMCTPLKAEHTQKPSLSECVHLNDSLSKELQPIVYTPEDNRKTFHNPATVTLLKPSLHATNFPATSININSDTMKALHEIDIPLNTTEKYEQENLDSTFTICRDNGNQKSKFSEQESLPNSDILQRLASSSLSMKNSLPVRNIVPSYMAMTAAAKRKRKLTSSASNTLSTAEANSGFVKRIRRDNSSDSDKNLQENKPTMEYKRYIHKVKPRMVKQYGRNISKENLR</sequence>
<gene>
    <name evidence="12" type="primary">KIF18A</name>
</gene>
<dbReference type="GO" id="GO:0007018">
    <property type="term" value="P:microtubule-based movement"/>
    <property type="evidence" value="ECO:0007669"/>
    <property type="project" value="InterPro"/>
</dbReference>
<name>A0A1S3ADZ1_ERIEU</name>
<dbReference type="PRINTS" id="PR00380">
    <property type="entry name" value="KINESINHEAVY"/>
</dbReference>
<dbReference type="FunCoup" id="A0A1S3ADZ1">
    <property type="interactions" value="1193"/>
</dbReference>
<dbReference type="InterPro" id="IPR001752">
    <property type="entry name" value="Kinesin_motor_dom"/>
</dbReference>
<keyword evidence="4 6" id="KW-0067">ATP-binding</keyword>
<dbReference type="InterPro" id="IPR027417">
    <property type="entry name" value="P-loop_NTPase"/>
</dbReference>
<dbReference type="GO" id="GO:0003777">
    <property type="term" value="F:microtubule motor activity"/>
    <property type="evidence" value="ECO:0007669"/>
    <property type="project" value="InterPro"/>
</dbReference>
<dbReference type="SMART" id="SM00129">
    <property type="entry name" value="KISc"/>
    <property type="match status" value="1"/>
</dbReference>
<dbReference type="InParanoid" id="A0A1S3ADZ1"/>
<dbReference type="GO" id="GO:0005874">
    <property type="term" value="C:microtubule"/>
    <property type="evidence" value="ECO:0007669"/>
    <property type="project" value="UniProtKB-KW"/>
</dbReference>
<dbReference type="GO" id="GO:0005524">
    <property type="term" value="F:ATP binding"/>
    <property type="evidence" value="ECO:0007669"/>
    <property type="project" value="UniProtKB-UniRule"/>
</dbReference>
<keyword evidence="11" id="KW-1185">Reference proteome</keyword>
<dbReference type="RefSeq" id="XP_007533582.2">
    <property type="nucleotide sequence ID" value="XM_007533520.2"/>
</dbReference>
<evidence type="ECO:0000313" key="12">
    <source>
        <dbReference type="RefSeq" id="XP_007533582.2"/>
    </source>
</evidence>
<dbReference type="eggNOG" id="KOG0242">
    <property type="taxonomic scope" value="Eukaryota"/>
</dbReference>
<comment type="subcellular location">
    <subcellularLocation>
        <location evidence="1">Cytoplasm</location>
        <location evidence="1">Cytoskeleton</location>
    </subcellularLocation>
</comment>
<evidence type="ECO:0000256" key="3">
    <source>
        <dbReference type="ARBA" id="ARBA00022741"/>
    </source>
</evidence>
<dbReference type="Gene3D" id="3.40.850.10">
    <property type="entry name" value="Kinesin motor domain"/>
    <property type="match status" value="1"/>
</dbReference>
<keyword evidence="3 6" id="KW-0547">Nucleotide-binding</keyword>
<keyword evidence="7" id="KW-0493">Microtubule</keyword>
<dbReference type="PANTHER" id="PTHR47968:SF73">
    <property type="entry name" value="KINESIN-LIKE PROTEIN"/>
    <property type="match status" value="1"/>
</dbReference>
<dbReference type="PROSITE" id="PS50067">
    <property type="entry name" value="KINESIN_MOTOR_2"/>
    <property type="match status" value="1"/>
</dbReference>
<evidence type="ECO:0000256" key="7">
    <source>
        <dbReference type="RuleBase" id="RU000394"/>
    </source>
</evidence>
<keyword evidence="6 7" id="KW-0505">Motor protein</keyword>
<dbReference type="GO" id="GO:0005819">
    <property type="term" value="C:spindle"/>
    <property type="evidence" value="ECO:0007669"/>
    <property type="project" value="UniProtKB-ARBA"/>
</dbReference>
<dbReference type="InterPro" id="IPR027640">
    <property type="entry name" value="Kinesin-like_fam"/>
</dbReference>
<evidence type="ECO:0000256" key="8">
    <source>
        <dbReference type="SAM" id="Coils"/>
    </source>
</evidence>
<proteinExistence type="inferred from homology"/>
<evidence type="ECO:0000256" key="4">
    <source>
        <dbReference type="ARBA" id="ARBA00022840"/>
    </source>
</evidence>
<evidence type="ECO:0000256" key="2">
    <source>
        <dbReference type="ARBA" id="ARBA00022490"/>
    </source>
</evidence>
<feature type="binding site" evidence="6">
    <location>
        <begin position="113"/>
        <end position="120"/>
    </location>
    <ligand>
        <name>ATP</name>
        <dbReference type="ChEBI" id="CHEBI:30616"/>
    </ligand>
</feature>
<feature type="coiled-coil region" evidence="8">
    <location>
        <begin position="377"/>
        <end position="452"/>
    </location>
</feature>
<dbReference type="GO" id="GO:0005634">
    <property type="term" value="C:nucleus"/>
    <property type="evidence" value="ECO:0007669"/>
    <property type="project" value="UniProtKB-SubCell"/>
</dbReference>
<keyword evidence="5" id="KW-0206">Cytoskeleton</keyword>
<dbReference type="CTD" id="81930"/>
<dbReference type="GO" id="GO:0000278">
    <property type="term" value="P:mitotic cell cycle"/>
    <property type="evidence" value="ECO:0007669"/>
    <property type="project" value="UniProtKB-ARBA"/>
</dbReference>
<dbReference type="InterPro" id="IPR036961">
    <property type="entry name" value="Kinesin_motor_dom_sf"/>
</dbReference>
<dbReference type="GO" id="GO:0008017">
    <property type="term" value="F:microtubule binding"/>
    <property type="evidence" value="ECO:0007669"/>
    <property type="project" value="InterPro"/>
</dbReference>
<feature type="compositionally biased region" description="Basic and acidic residues" evidence="9">
    <location>
        <begin position="851"/>
        <end position="867"/>
    </location>
</feature>
<keyword evidence="8" id="KW-0175">Coiled coil</keyword>
<dbReference type="Proteomes" id="UP001652624">
    <property type="component" value="Chromosome 17"/>
</dbReference>
<evidence type="ECO:0000313" key="11">
    <source>
        <dbReference type="Proteomes" id="UP001652624"/>
    </source>
</evidence>
<feature type="domain" description="Kinesin motor" evidence="10">
    <location>
        <begin position="11"/>
        <end position="355"/>
    </location>
</feature>
<dbReference type="AlphaFoldDB" id="A0A1S3ADZ1"/>
<organism evidence="11 12">
    <name type="scientific">Erinaceus europaeus</name>
    <name type="common">Western European hedgehog</name>
    <dbReference type="NCBI Taxonomy" id="9365"/>
    <lineage>
        <taxon>Eukaryota</taxon>
        <taxon>Metazoa</taxon>
        <taxon>Chordata</taxon>
        <taxon>Craniata</taxon>
        <taxon>Vertebrata</taxon>
        <taxon>Euteleostomi</taxon>
        <taxon>Mammalia</taxon>
        <taxon>Eutheria</taxon>
        <taxon>Laurasiatheria</taxon>
        <taxon>Eulipotyphla</taxon>
        <taxon>Erinaceidae</taxon>
        <taxon>Erinaceinae</taxon>
        <taxon>Erinaceus</taxon>
    </lineage>
</organism>
<dbReference type="CDD" id="cd01370">
    <property type="entry name" value="KISc_KIP3_like"/>
    <property type="match status" value="1"/>
</dbReference>
<dbReference type="PROSITE" id="PS00411">
    <property type="entry name" value="KINESIN_MOTOR_1"/>
    <property type="match status" value="1"/>
</dbReference>
<keyword evidence="2" id="KW-0963">Cytoplasm</keyword>
<dbReference type="PANTHER" id="PTHR47968">
    <property type="entry name" value="CENTROMERE PROTEIN E"/>
    <property type="match status" value="1"/>
</dbReference>
<evidence type="ECO:0000259" key="10">
    <source>
        <dbReference type="PROSITE" id="PS50067"/>
    </source>
</evidence>
<dbReference type="InterPro" id="IPR019821">
    <property type="entry name" value="Kinesin_motor_CS"/>
</dbReference>
<dbReference type="SUPFAM" id="SSF52540">
    <property type="entry name" value="P-loop containing nucleoside triphosphate hydrolases"/>
    <property type="match status" value="1"/>
</dbReference>
<reference evidence="12" key="1">
    <citation type="submission" date="2025-08" db="UniProtKB">
        <authorList>
            <consortium name="RefSeq"/>
        </authorList>
    </citation>
    <scope>IDENTIFICATION</scope>
</reference>
<comment type="similarity">
    <text evidence="6 7">Belongs to the TRAFAC class myosin-kinesin ATPase superfamily. Kinesin family.</text>
</comment>
<evidence type="ECO:0000256" key="9">
    <source>
        <dbReference type="SAM" id="MobiDB-lite"/>
    </source>
</evidence>
<evidence type="ECO:0000256" key="6">
    <source>
        <dbReference type="PROSITE-ProRule" id="PRU00283"/>
    </source>
</evidence>
<dbReference type="OrthoDB" id="3176171at2759"/>